<feature type="region of interest" description="Disordered" evidence="1">
    <location>
        <begin position="147"/>
        <end position="181"/>
    </location>
</feature>
<dbReference type="AlphaFoldDB" id="A0A8D8CG30"/>
<proteinExistence type="predicted"/>
<accession>A0A8D8CG30</accession>
<evidence type="ECO:0000313" key="2">
    <source>
        <dbReference type="EMBL" id="CAG6492826.1"/>
    </source>
</evidence>
<name>A0A8D8CG30_CULPI</name>
<dbReference type="EMBL" id="HBUE01121983">
    <property type="protein sequence ID" value="CAG6492826.1"/>
    <property type="molecule type" value="Transcribed_RNA"/>
</dbReference>
<dbReference type="EMBL" id="HBUE01315088">
    <property type="protein sequence ID" value="CAG6585242.1"/>
    <property type="molecule type" value="Transcribed_RNA"/>
</dbReference>
<feature type="compositionally biased region" description="Basic and acidic residues" evidence="1">
    <location>
        <begin position="169"/>
        <end position="181"/>
    </location>
</feature>
<dbReference type="EMBL" id="HBUE01121978">
    <property type="protein sequence ID" value="CAG6492822.1"/>
    <property type="molecule type" value="Transcribed_RNA"/>
</dbReference>
<reference evidence="2" key="1">
    <citation type="submission" date="2021-05" db="EMBL/GenBank/DDBJ databases">
        <authorList>
            <person name="Alioto T."/>
            <person name="Alioto T."/>
            <person name="Gomez Garrido J."/>
        </authorList>
    </citation>
    <scope>NUCLEOTIDE SEQUENCE</scope>
</reference>
<evidence type="ECO:0000256" key="1">
    <source>
        <dbReference type="SAM" id="MobiDB-lite"/>
    </source>
</evidence>
<sequence>MRQPFQPEVHDARINGTVNRVTKIQPLQVGRPPQHLQKCRKRHFATVQRYTQQSRTEPGPPRVDLQDLNRLHPNIRCRWQILRLVPSIQCHPFKVNPEQIVQPARPIDNLPPPVAGHPHLQNRRPVQQLKDLQPQFRRKKVFPFIRFDGQPGSTPRTEPKQSRFGGIGREQHAGDGTVRGD</sequence>
<organism evidence="2">
    <name type="scientific">Culex pipiens</name>
    <name type="common">House mosquito</name>
    <dbReference type="NCBI Taxonomy" id="7175"/>
    <lineage>
        <taxon>Eukaryota</taxon>
        <taxon>Metazoa</taxon>
        <taxon>Ecdysozoa</taxon>
        <taxon>Arthropoda</taxon>
        <taxon>Hexapoda</taxon>
        <taxon>Insecta</taxon>
        <taxon>Pterygota</taxon>
        <taxon>Neoptera</taxon>
        <taxon>Endopterygota</taxon>
        <taxon>Diptera</taxon>
        <taxon>Nematocera</taxon>
        <taxon>Culicoidea</taxon>
        <taxon>Culicidae</taxon>
        <taxon>Culicinae</taxon>
        <taxon>Culicini</taxon>
        <taxon>Culex</taxon>
        <taxon>Culex</taxon>
    </lineage>
</organism>
<dbReference type="EMBL" id="HBUE01208738">
    <property type="protein sequence ID" value="CAG6533362.1"/>
    <property type="molecule type" value="Transcribed_RNA"/>
</dbReference>
<dbReference type="EMBL" id="HBUE01121979">
    <property type="protein sequence ID" value="CAG6492824.1"/>
    <property type="molecule type" value="Transcribed_RNA"/>
</dbReference>
<protein>
    <submittedName>
        <fullName evidence="2">(northern house mosquito) hypothetical protein</fullName>
    </submittedName>
</protein>